<dbReference type="EMBL" id="LYBM01000039">
    <property type="protein sequence ID" value="ODA31222.1"/>
    <property type="molecule type" value="Genomic_DNA"/>
</dbReference>
<keyword evidence="2" id="KW-1185">Reference proteome</keyword>
<dbReference type="STRING" id="1080227.A8L45_17835"/>
<dbReference type="PANTHER" id="PTHR39431">
    <property type="entry name" value="FRPA/C-RELATED PROTEIN"/>
    <property type="match status" value="1"/>
</dbReference>
<dbReference type="AlphaFoldDB" id="A0A1C3ED96"/>
<name>A0A1C3ED96_9GAMM</name>
<gene>
    <name evidence="1" type="ORF">A8L45_17835</name>
</gene>
<dbReference type="OrthoDB" id="1676884at2"/>
<accession>A0A1C3ED96</accession>
<dbReference type="Proteomes" id="UP000094936">
    <property type="component" value="Unassembled WGS sequence"/>
</dbReference>
<evidence type="ECO:0000313" key="1">
    <source>
        <dbReference type="EMBL" id="ODA31222.1"/>
    </source>
</evidence>
<sequence>MAIVFTPVNVNPQFMAARTGGIPLTAMPIQPAMHAQTAINPAVQFGASPAGNSYYMARMLAGQGQPGLMQPAVMPDIGFGIPNMRTLPFYPSIPFPRAGFQQGFGMPGQGLSFAPPMSFVGGGMGQLPISGFGMPNMRMPMLAMPVMGNFGGMGGGAGYSGPAPDGMGPQGLSYRPRGGRSFTGYQGPNYANIRPDLRNSRGDNFFANNINFINPTQIKGEEKNGWICPHGGYKKEKNGDFTITKGKWAGHKCCWLKDKNCFNVVCCKSGESKGCWHPPKGGHKDKIASPLTFDLNKNGTVDTTGIGKKFDINGDGKVDNTAWAGKGDGVLAFDADGDGKVGTNGKELLGNYTDVDGDGKSDGLANGFEALKALAAKHLGPQAIADGKLDAKELEQLSQVTGLTMMVDGEAKSLAELGITEINLGYNENGQANADANGNEHRQQGAFVMNGQEQAVNDVWFRYQDQEQAAAPGPVVQP</sequence>
<proteinExistence type="predicted"/>
<dbReference type="PANTHER" id="PTHR39431:SF1">
    <property type="entry name" value="FRPA_C-RELATED PROTEIN"/>
    <property type="match status" value="1"/>
</dbReference>
<comment type="caution">
    <text evidence="1">The sequence shown here is derived from an EMBL/GenBank/DDBJ whole genome shotgun (WGS) entry which is preliminary data.</text>
</comment>
<evidence type="ECO:0008006" key="3">
    <source>
        <dbReference type="Google" id="ProtNLM"/>
    </source>
</evidence>
<dbReference type="RefSeq" id="WP_068904721.1">
    <property type="nucleotide sequence ID" value="NZ_JBHUIF010000029.1"/>
</dbReference>
<protein>
    <recommendedName>
        <fullName evidence="3">EF-hand domain-containing protein</fullName>
    </recommendedName>
</protein>
<reference evidence="1 2" key="1">
    <citation type="submission" date="2016-05" db="EMBL/GenBank/DDBJ databases">
        <title>Genomic Taxonomy of the Vibrionaceae.</title>
        <authorList>
            <person name="Gomez-Gil B."/>
            <person name="Enciso-Ibarra J."/>
        </authorList>
    </citation>
    <scope>NUCLEOTIDE SEQUENCE [LARGE SCALE GENOMIC DNA]</scope>
    <source>
        <strain evidence="1 2">CAIM 1920</strain>
    </source>
</reference>
<organism evidence="1 2">
    <name type="scientific">Veronia pacifica</name>
    <dbReference type="NCBI Taxonomy" id="1080227"/>
    <lineage>
        <taxon>Bacteria</taxon>
        <taxon>Pseudomonadati</taxon>
        <taxon>Pseudomonadota</taxon>
        <taxon>Gammaproteobacteria</taxon>
        <taxon>Vibrionales</taxon>
        <taxon>Vibrionaceae</taxon>
        <taxon>Veronia</taxon>
    </lineage>
</organism>
<evidence type="ECO:0000313" key="2">
    <source>
        <dbReference type="Proteomes" id="UP000094936"/>
    </source>
</evidence>